<evidence type="ECO:0000256" key="1">
    <source>
        <dbReference type="SAM" id="Phobius"/>
    </source>
</evidence>
<evidence type="ECO:0000313" key="3">
    <source>
        <dbReference type="Proteomes" id="UP000034024"/>
    </source>
</evidence>
<dbReference type="RefSeq" id="WP_046844621.1">
    <property type="nucleotide sequence ID" value="NZ_CP011389.1"/>
</dbReference>
<reference evidence="2 3" key="1">
    <citation type="submission" date="2015-01" db="EMBL/GenBank/DDBJ databases">
        <title>Deinococcus soli/N5/whole genome sequencing.</title>
        <authorList>
            <person name="Kim M.K."/>
            <person name="Srinivasan S."/>
            <person name="Lee J.-J."/>
        </authorList>
    </citation>
    <scope>NUCLEOTIDE SEQUENCE [LARGE SCALE GENOMIC DNA]</scope>
    <source>
        <strain evidence="2 3">N5</strain>
    </source>
</reference>
<evidence type="ECO:0008006" key="4">
    <source>
        <dbReference type="Google" id="ProtNLM"/>
    </source>
</evidence>
<dbReference type="Pfam" id="PF07077">
    <property type="entry name" value="DUF1345"/>
    <property type="match status" value="1"/>
</dbReference>
<feature type="transmembrane region" description="Helical" evidence="1">
    <location>
        <begin position="12"/>
        <end position="33"/>
    </location>
</feature>
<keyword evidence="1" id="KW-1133">Transmembrane helix</keyword>
<dbReference type="OrthoDB" id="64737at2"/>
<keyword evidence="1" id="KW-0472">Membrane</keyword>
<keyword evidence="3" id="KW-1185">Reference proteome</keyword>
<evidence type="ECO:0000313" key="2">
    <source>
        <dbReference type="EMBL" id="AKH18054.1"/>
    </source>
</evidence>
<feature type="transmembrane region" description="Helical" evidence="1">
    <location>
        <begin position="111"/>
        <end position="128"/>
    </location>
</feature>
<gene>
    <name evidence="2" type="ORF">SY84_14675</name>
</gene>
<dbReference type="AlphaFoldDB" id="A0A0F7JRV3"/>
<dbReference type="PATRIC" id="fig|1309411.5.peg.2990"/>
<dbReference type="InterPro" id="IPR009781">
    <property type="entry name" value="DUF1345"/>
</dbReference>
<feature type="transmembrane region" description="Helical" evidence="1">
    <location>
        <begin position="39"/>
        <end position="57"/>
    </location>
</feature>
<dbReference type="KEGG" id="dch:SY84_14675"/>
<protein>
    <recommendedName>
        <fullName evidence="4">DUF1345 domain-containing protein</fullName>
    </recommendedName>
</protein>
<keyword evidence="1" id="KW-0812">Transmembrane</keyword>
<proteinExistence type="predicted"/>
<sequence length="218" mass="23991">MTLNARQPHHAARRLLIGLVVGLLVGLATPHVWPPEARILLGWVAFTLTVMAQLWPLMMRAGPARTRELATREDDSRALAGTITMTAALVSLIGVVFLLSDAHDARGTRELLLTALAVGTVATSWLLVQTEYTLHYARRYYRDGRGVLFPHGEGNLEEPTYWDFAYLSVTIGMTYQVSDTNLNTRAMRRLLLGHALLSFVFGTVIIAVTINGVAGLIQ</sequence>
<dbReference type="Proteomes" id="UP000034024">
    <property type="component" value="Chromosome"/>
</dbReference>
<organism evidence="2 3">
    <name type="scientific">Deinococcus soli</name>
    <name type="common">ex Cha et al. 2016</name>
    <dbReference type="NCBI Taxonomy" id="1309411"/>
    <lineage>
        <taxon>Bacteria</taxon>
        <taxon>Thermotogati</taxon>
        <taxon>Deinococcota</taxon>
        <taxon>Deinococci</taxon>
        <taxon>Deinococcales</taxon>
        <taxon>Deinococcaceae</taxon>
        <taxon>Deinococcus</taxon>
    </lineage>
</organism>
<feature type="transmembrane region" description="Helical" evidence="1">
    <location>
        <begin position="195"/>
        <end position="217"/>
    </location>
</feature>
<feature type="transmembrane region" description="Helical" evidence="1">
    <location>
        <begin position="78"/>
        <end position="99"/>
    </location>
</feature>
<accession>A0A0F7JRV3</accession>
<dbReference type="EMBL" id="CP011389">
    <property type="protein sequence ID" value="AKH18054.1"/>
    <property type="molecule type" value="Genomic_DNA"/>
</dbReference>
<name>A0A0F7JRV3_9DEIO</name>